<gene>
    <name evidence="1" type="ORF">Mam01_06030</name>
</gene>
<name>A0ABQ4F6J0_9ACTN</name>
<dbReference type="EMBL" id="BOOB01000003">
    <property type="protein sequence ID" value="GIH30439.1"/>
    <property type="molecule type" value="Genomic_DNA"/>
</dbReference>
<reference evidence="1 2" key="1">
    <citation type="submission" date="2021-01" db="EMBL/GenBank/DDBJ databases">
        <title>Whole genome shotgun sequence of Microbispora amethystogenes NBRC 101907.</title>
        <authorList>
            <person name="Komaki H."/>
            <person name="Tamura T."/>
        </authorList>
    </citation>
    <scope>NUCLEOTIDE SEQUENCE [LARGE SCALE GENOMIC DNA]</scope>
    <source>
        <strain evidence="1 2">NBRC 101907</strain>
    </source>
</reference>
<protein>
    <submittedName>
        <fullName evidence="1">Uncharacterized protein</fullName>
    </submittedName>
</protein>
<evidence type="ECO:0000313" key="2">
    <source>
        <dbReference type="Proteomes" id="UP000651728"/>
    </source>
</evidence>
<proteinExistence type="predicted"/>
<sequence>MPPSVWRRRLPDLRSGRSLPGSGRTAGYALLAALLLWKLGGDELTHRNVDEAGVLVIGKE</sequence>
<comment type="caution">
    <text evidence="1">The sequence shown here is derived from an EMBL/GenBank/DDBJ whole genome shotgun (WGS) entry which is preliminary data.</text>
</comment>
<evidence type="ECO:0000313" key="1">
    <source>
        <dbReference type="EMBL" id="GIH30439.1"/>
    </source>
</evidence>
<organism evidence="1 2">
    <name type="scientific">Microbispora amethystogenes</name>
    <dbReference type="NCBI Taxonomy" id="1427754"/>
    <lineage>
        <taxon>Bacteria</taxon>
        <taxon>Bacillati</taxon>
        <taxon>Actinomycetota</taxon>
        <taxon>Actinomycetes</taxon>
        <taxon>Streptosporangiales</taxon>
        <taxon>Streptosporangiaceae</taxon>
        <taxon>Microbispora</taxon>
    </lineage>
</organism>
<dbReference type="Proteomes" id="UP000651728">
    <property type="component" value="Unassembled WGS sequence"/>
</dbReference>
<keyword evidence="2" id="KW-1185">Reference proteome</keyword>
<accession>A0ABQ4F6J0</accession>